<dbReference type="Gene3D" id="3.90.226.10">
    <property type="entry name" value="2-enoyl-CoA Hydratase, Chain A, domain 1"/>
    <property type="match status" value="1"/>
</dbReference>
<dbReference type="InterPro" id="IPR029045">
    <property type="entry name" value="ClpP/crotonase-like_dom_sf"/>
</dbReference>
<evidence type="ECO:0000256" key="1">
    <source>
        <dbReference type="ARBA" id="ARBA00005254"/>
    </source>
</evidence>
<evidence type="ECO:0008006" key="3">
    <source>
        <dbReference type="Google" id="ProtNLM"/>
    </source>
</evidence>
<dbReference type="InterPro" id="IPR018376">
    <property type="entry name" value="Enoyl-CoA_hyd/isom_CS"/>
</dbReference>
<proteinExistence type="inferred from homology"/>
<dbReference type="PANTHER" id="PTHR11941:SF54">
    <property type="entry name" value="ENOYL-COA HYDRATASE, MITOCHONDRIAL"/>
    <property type="match status" value="1"/>
</dbReference>
<feature type="non-terminal residue" evidence="2">
    <location>
        <position position="287"/>
    </location>
</feature>
<dbReference type="GO" id="GO:0003824">
    <property type="term" value="F:catalytic activity"/>
    <property type="evidence" value="ECO:0007669"/>
    <property type="project" value="InterPro"/>
</dbReference>
<reference evidence="2" key="1">
    <citation type="submission" date="2018-05" db="EMBL/GenBank/DDBJ databases">
        <authorList>
            <person name="Lanie J.A."/>
            <person name="Ng W.-L."/>
            <person name="Kazmierczak K.M."/>
            <person name="Andrzejewski T.M."/>
            <person name="Davidsen T.M."/>
            <person name="Wayne K.J."/>
            <person name="Tettelin H."/>
            <person name="Glass J.I."/>
            <person name="Rusch D."/>
            <person name="Podicherti R."/>
            <person name="Tsui H.-C.T."/>
            <person name="Winkler M.E."/>
        </authorList>
    </citation>
    <scope>NUCLEOTIDE SEQUENCE</scope>
</reference>
<dbReference type="PANTHER" id="PTHR11941">
    <property type="entry name" value="ENOYL-COA HYDRATASE-RELATED"/>
    <property type="match status" value="1"/>
</dbReference>
<dbReference type="GO" id="GO:0006635">
    <property type="term" value="P:fatty acid beta-oxidation"/>
    <property type="evidence" value="ECO:0007669"/>
    <property type="project" value="TreeGrafter"/>
</dbReference>
<dbReference type="InterPro" id="IPR001753">
    <property type="entry name" value="Enoyl-CoA_hydra/iso"/>
</dbReference>
<comment type="similarity">
    <text evidence="1">Belongs to the enoyl-CoA hydratase/isomerase family.</text>
</comment>
<organism evidence="2">
    <name type="scientific">marine metagenome</name>
    <dbReference type="NCBI Taxonomy" id="408172"/>
    <lineage>
        <taxon>unclassified sequences</taxon>
        <taxon>metagenomes</taxon>
        <taxon>ecological metagenomes</taxon>
    </lineage>
</organism>
<dbReference type="Pfam" id="PF00378">
    <property type="entry name" value="ECH_1"/>
    <property type="match status" value="1"/>
</dbReference>
<dbReference type="AlphaFoldDB" id="A0A382AQ41"/>
<evidence type="ECO:0000313" key="2">
    <source>
        <dbReference type="EMBL" id="SVB03598.1"/>
    </source>
</evidence>
<accession>A0A382AQ41</accession>
<dbReference type="EMBL" id="UINC01026334">
    <property type="protein sequence ID" value="SVB03598.1"/>
    <property type="molecule type" value="Genomic_DNA"/>
</dbReference>
<sequence>MPQAKLIPAFVPKGQEAFKEVSVEYTNNSRVARVTMNTTGKRLNPLTCDITNEMVAAIDEMRSKEDLHVVILRGADGAFCCGDDLVEMHEGHWGNPNQVMRRIRYYQEFAQRIEDLDKTTIAVVEGVACGGGLEMTMVCDFVLATKGAVWGMPEIDNAMTPGWGGTTRLIRIIGRRRTKEVNMIGALRSAQTAVDWGLWNRAVPDDQIDDELEKLVEVLLSKNQQTLRQIKFVINKNADADVQTALAFEAMNEVITSSVNWREDTPKIPDAEPGKGLEAFADKNELW</sequence>
<name>A0A382AQ41_9ZZZZ</name>
<dbReference type="SUPFAM" id="SSF52096">
    <property type="entry name" value="ClpP/crotonase"/>
    <property type="match status" value="1"/>
</dbReference>
<dbReference type="CDD" id="cd06558">
    <property type="entry name" value="crotonase-like"/>
    <property type="match status" value="1"/>
</dbReference>
<dbReference type="PROSITE" id="PS00166">
    <property type="entry name" value="ENOYL_COA_HYDRATASE"/>
    <property type="match status" value="1"/>
</dbReference>
<gene>
    <name evidence="2" type="ORF">METZ01_LOCUS156452</name>
</gene>
<protein>
    <recommendedName>
        <fullName evidence="3">Enoyl-CoA hydratase</fullName>
    </recommendedName>
</protein>